<comment type="caution">
    <text evidence="1">The sequence shown here is derived from an EMBL/GenBank/DDBJ whole genome shotgun (WGS) entry which is preliminary data.</text>
</comment>
<dbReference type="AlphaFoldDB" id="A0A3N4PAZ1"/>
<sequence length="74" mass="8615">MNKDYNNYGKDPRYSDRPERIGITIMYETNDKIDNLIELLDKITKSFDSINVKTPLYISLLEKIEIAPPPPVRS</sequence>
<accession>A0A3N4PAZ1</accession>
<proteinExistence type="predicted"/>
<keyword evidence="2" id="KW-1185">Reference proteome</keyword>
<organism evidence="1 2">
    <name type="scientific">Aureibaculum marinum</name>
    <dbReference type="NCBI Taxonomy" id="2487930"/>
    <lineage>
        <taxon>Bacteria</taxon>
        <taxon>Pseudomonadati</taxon>
        <taxon>Bacteroidota</taxon>
        <taxon>Flavobacteriia</taxon>
        <taxon>Flavobacteriales</taxon>
        <taxon>Flavobacteriaceae</taxon>
        <taxon>Aureibaculum</taxon>
    </lineage>
</organism>
<reference evidence="1 2" key="1">
    <citation type="submission" date="2018-11" db="EMBL/GenBank/DDBJ databases">
        <title>Aureibaculum marinum gen. nov., sp. nov., a member of the family Flavobacteriaceae isolated from the Bohai Sea.</title>
        <authorList>
            <person name="Ji X."/>
        </authorList>
    </citation>
    <scope>NUCLEOTIDE SEQUENCE [LARGE SCALE GENOMIC DNA]</scope>
    <source>
        <strain evidence="1 2">BH-SD17</strain>
    </source>
</reference>
<gene>
    <name evidence="1" type="ORF">EGM88_10055</name>
</gene>
<name>A0A3N4PAZ1_9FLAO</name>
<dbReference type="Proteomes" id="UP000270856">
    <property type="component" value="Unassembled WGS sequence"/>
</dbReference>
<protein>
    <submittedName>
        <fullName evidence="1">Uncharacterized protein</fullName>
    </submittedName>
</protein>
<evidence type="ECO:0000313" key="2">
    <source>
        <dbReference type="Proteomes" id="UP000270856"/>
    </source>
</evidence>
<evidence type="ECO:0000313" key="1">
    <source>
        <dbReference type="EMBL" id="RPD96693.1"/>
    </source>
</evidence>
<dbReference type="EMBL" id="RPFJ01000011">
    <property type="protein sequence ID" value="RPD96693.1"/>
    <property type="molecule type" value="Genomic_DNA"/>
</dbReference>